<dbReference type="PANTHER" id="PTHR46513">
    <property type="entry name" value="VITELLOGENIN RECEPTOR-LIKE PROTEIN-RELATED-RELATED"/>
    <property type="match status" value="1"/>
</dbReference>
<feature type="disulfide bond" evidence="6">
    <location>
        <begin position="1134"/>
        <end position="1143"/>
    </location>
</feature>
<evidence type="ECO:0000313" key="11">
    <source>
        <dbReference type="Proteomes" id="UP001249851"/>
    </source>
</evidence>
<comment type="caution">
    <text evidence="10">The sequence shown here is derived from an EMBL/GenBank/DDBJ whole genome shotgun (WGS) entry which is preliminary data.</text>
</comment>
<dbReference type="PROSITE" id="PS51120">
    <property type="entry name" value="LDLRB"/>
    <property type="match status" value="6"/>
</dbReference>
<dbReference type="PANTHER" id="PTHR46513:SF13">
    <property type="entry name" value="EGF-LIKE DOMAIN-CONTAINING PROTEIN"/>
    <property type="match status" value="1"/>
</dbReference>
<feature type="compositionally biased region" description="Low complexity" evidence="8">
    <location>
        <begin position="1083"/>
        <end position="1110"/>
    </location>
</feature>
<dbReference type="InterPro" id="IPR050778">
    <property type="entry name" value="Cueball_EGF_LRP_Nidogen"/>
</dbReference>
<dbReference type="SUPFAM" id="SSF57196">
    <property type="entry name" value="EGF/Laminin"/>
    <property type="match status" value="4"/>
</dbReference>
<keyword evidence="10" id="KW-0675">Receptor</keyword>
<dbReference type="Proteomes" id="UP001249851">
    <property type="component" value="Unassembled WGS sequence"/>
</dbReference>
<evidence type="ECO:0000256" key="3">
    <source>
        <dbReference type="ARBA" id="ARBA00022737"/>
    </source>
</evidence>
<feature type="repeat" description="LDL-receptor class B" evidence="7">
    <location>
        <begin position="347"/>
        <end position="389"/>
    </location>
</feature>
<dbReference type="InterPro" id="IPR000033">
    <property type="entry name" value="LDLR_classB_rpt"/>
</dbReference>
<evidence type="ECO:0000313" key="10">
    <source>
        <dbReference type="EMBL" id="KAK2566071.1"/>
    </source>
</evidence>
<dbReference type="InterPro" id="IPR001881">
    <property type="entry name" value="EGF-like_Ca-bd_dom"/>
</dbReference>
<feature type="repeat" description="LDL-receptor class B" evidence="7">
    <location>
        <begin position="390"/>
        <end position="432"/>
    </location>
</feature>
<feature type="region of interest" description="Disordered" evidence="8">
    <location>
        <begin position="1082"/>
        <end position="1115"/>
    </location>
</feature>
<evidence type="ECO:0000256" key="4">
    <source>
        <dbReference type="ARBA" id="ARBA00023157"/>
    </source>
</evidence>
<evidence type="ECO:0000256" key="1">
    <source>
        <dbReference type="ARBA" id="ARBA00022536"/>
    </source>
</evidence>
<dbReference type="EMBL" id="JARQWQ010000018">
    <property type="protein sequence ID" value="KAK2566071.1"/>
    <property type="molecule type" value="Genomic_DNA"/>
</dbReference>
<evidence type="ECO:0000256" key="7">
    <source>
        <dbReference type="PROSITE-ProRule" id="PRU00461"/>
    </source>
</evidence>
<evidence type="ECO:0000256" key="8">
    <source>
        <dbReference type="SAM" id="MobiDB-lite"/>
    </source>
</evidence>
<feature type="repeat" description="LDL-receptor class B" evidence="7">
    <location>
        <begin position="71"/>
        <end position="113"/>
    </location>
</feature>
<keyword evidence="1 6" id="KW-0245">EGF-like domain</keyword>
<evidence type="ECO:0000259" key="9">
    <source>
        <dbReference type="PROSITE" id="PS50026"/>
    </source>
</evidence>
<dbReference type="SUPFAM" id="SSF63825">
    <property type="entry name" value="YWTD domain"/>
    <property type="match status" value="3"/>
</dbReference>
<protein>
    <submittedName>
        <fullName evidence="10">Low-density lipoprotein receptor-related protein 6</fullName>
    </submittedName>
</protein>
<proteinExistence type="predicted"/>
<feature type="repeat" description="LDL-receptor class B" evidence="7">
    <location>
        <begin position="709"/>
        <end position="751"/>
    </location>
</feature>
<reference evidence="10" key="1">
    <citation type="journal article" date="2023" name="G3 (Bethesda)">
        <title>Whole genome assembly and annotation of the endangered Caribbean coral Acropora cervicornis.</title>
        <authorList>
            <person name="Selwyn J.D."/>
            <person name="Vollmer S.V."/>
        </authorList>
    </citation>
    <scope>NUCLEOTIDE SEQUENCE</scope>
    <source>
        <strain evidence="10">K2</strain>
    </source>
</reference>
<dbReference type="InterPro" id="IPR011042">
    <property type="entry name" value="6-blade_b-propeller_TolB-like"/>
</dbReference>
<dbReference type="SMART" id="SM00179">
    <property type="entry name" value="EGF_CA"/>
    <property type="match status" value="3"/>
</dbReference>
<feature type="repeat" description="LDL-receptor class B" evidence="7">
    <location>
        <begin position="28"/>
        <end position="70"/>
    </location>
</feature>
<sequence length="1491" mass="164705">MELATSKTVTFVANLSRAVALDVHVSERTIYWSDINRRVIQRMNLTSGVIENIITGNLGVVDGLAIEWDSGLIYWTDYTYKRVEVATLHGKHRKVLIQGGLSNPRGLALYPKKGFLFLTDWGYSSPKIERATLAGTQRTVLVDLRNVTQYWPNAVIVDYREDRIYWIDAWIDAIESCDLYGKHRRKLTSPLHPSFNMHPFDLTVYDDILYWSDWNTDSIERLNWTTAAYLGGLGVLTSDRVFGVALLDDSRQPASAGNQLCKVNNGGCSHLCLLTPGGYQCACPDGLALDSQGTTCVTGVEAGCAEPCLIYSTTDKINAMELATSKTVTFVANLSRAVALDVHVSERTIYWSDINRRVIQRMNLTSGVIENIITGNLGVVDGLAIEWDSGLIYWTDYTYKRVEVATLHGKHRKVLIQGGLSNPRGLALYPKKGFLFLTDWGYSSPKIERATLAGTQRTVLVDLRNVTQYWPNAVIVDYREDRIYWIDAWIDAIESCDLYGKHRRKLTSPLHPSFNMHPFDLTVYDDILYWSDWNTDSIERLNWTTAAYLGGLGVLTSDRVFGVALLDDSRQPASAGNQLCKVNNGGCSHLCLLTPGGYQCACPDGLALDSQGTTCVTGVEAGCAEPCLIYSTTDKINAMELATSKTVTFVANLSRAVALDVHVSERTIYWSDINRRVIQRMNLTSGVIENIITGNLGVVDGLAIEWDSGLIYWTDYTYKRVEVATLHGKHRKVLIQGGLSNPRGLALYPKKGFLFLTDWGYSSPKIERATLAGTQRTVLVDLRNVTQYWPNAVIVDYREDRIYWIDAWIDAIESCDLYGKHRRKLTSPLHPSFNMHPFDLTVYDDILYWSDWNTDSIERLNWTTAAYLGGLGVLTSDRVFGVALLDDSRQPASAGNQLCKVNNGGCSHLCLLTPDGYQCSCPDGFFLDSHGMICLSGTTLSTIPSLSSPTIFSVSLQTPHSPLKPTASRRGLSTGSVTTLVVSSLGLRFTPTSTLVSTSSAHTSTTTPSLSKVASSSWSLLTSSLETTTSSLFRVTSPVASKPALSTLTSRETPSSFLRSTLRLESMTISTEVLQSSVPSVLTSKSIPGSPSKSTSSTTLLPSVGSTGTSKPTCRPGTCKNGGTCAETTQTCICPQYYVGYDCTIYVGDVVVKIVLRFNKEDEWDELNFKKTIARKSSKFFCEDGSCKSKLKSDRKKRNSDEEPVYFTPDDVIITRTSFTKENTLEVEFAVLFPASNGEPPKGIPFDEVIKMGISKMGSLHIAVKDNKAGHRRRQNNQATNLPLDNTFTNPAYYADPTYDSIPPMSLDDSSSADASTKEAFYAGLHEPRFPQYASRKEITQTNDALSSGGNEKTEPIYADLQEPHFSQYASPKEITQTHDAPSSGGNEKTLRTEEPLYTDVKGGRLEDNIYTLPEDQRTSLHAPLIENPSAVNRDISFSSGEYFSVEEPVSYDYIKLDSIATSGQEEEAGTQVTPQENGPHYENCGAQSEC</sequence>
<dbReference type="SMART" id="SM00135">
    <property type="entry name" value="LY"/>
    <property type="match status" value="15"/>
</dbReference>
<feature type="compositionally biased region" description="Polar residues" evidence="8">
    <location>
        <begin position="1374"/>
        <end position="1387"/>
    </location>
</feature>
<dbReference type="InterPro" id="IPR000742">
    <property type="entry name" value="EGF"/>
</dbReference>
<dbReference type="SMART" id="SM00181">
    <property type="entry name" value="EGF"/>
    <property type="match status" value="4"/>
</dbReference>
<name>A0AAD9V9B2_ACRCE</name>
<dbReference type="Gene3D" id="2.120.10.30">
    <property type="entry name" value="TolB, C-terminal domain"/>
    <property type="match status" value="3"/>
</dbReference>
<feature type="region of interest" description="Disordered" evidence="8">
    <location>
        <begin position="1464"/>
        <end position="1491"/>
    </location>
</feature>
<dbReference type="GO" id="GO:0005509">
    <property type="term" value="F:calcium ion binding"/>
    <property type="evidence" value="ECO:0007669"/>
    <property type="project" value="InterPro"/>
</dbReference>
<keyword evidence="11" id="KW-1185">Reference proteome</keyword>
<dbReference type="Pfam" id="PF14670">
    <property type="entry name" value="FXa_inhibition"/>
    <property type="match status" value="3"/>
</dbReference>
<dbReference type="Pfam" id="PF00058">
    <property type="entry name" value="Ldl_recept_b"/>
    <property type="match status" value="3"/>
</dbReference>
<reference evidence="10" key="2">
    <citation type="journal article" date="2023" name="Science">
        <title>Genomic signatures of disease resistance in endangered staghorn corals.</title>
        <authorList>
            <person name="Vollmer S.V."/>
            <person name="Selwyn J.D."/>
            <person name="Despard B.A."/>
            <person name="Roesel C.L."/>
        </authorList>
    </citation>
    <scope>NUCLEOTIDE SEQUENCE</scope>
    <source>
        <strain evidence="10">K2</strain>
    </source>
</reference>
<keyword evidence="3" id="KW-0677">Repeat</keyword>
<organism evidence="10 11">
    <name type="scientific">Acropora cervicornis</name>
    <name type="common">Staghorn coral</name>
    <dbReference type="NCBI Taxonomy" id="6130"/>
    <lineage>
        <taxon>Eukaryota</taxon>
        <taxon>Metazoa</taxon>
        <taxon>Cnidaria</taxon>
        <taxon>Anthozoa</taxon>
        <taxon>Hexacorallia</taxon>
        <taxon>Scleractinia</taxon>
        <taxon>Astrocoeniina</taxon>
        <taxon>Acroporidae</taxon>
        <taxon>Acropora</taxon>
    </lineage>
</organism>
<keyword evidence="4 6" id="KW-1015">Disulfide bond</keyword>
<keyword evidence="2" id="KW-0732">Signal</keyword>
<dbReference type="PROSITE" id="PS00022">
    <property type="entry name" value="EGF_1"/>
    <property type="match status" value="1"/>
</dbReference>
<comment type="caution">
    <text evidence="6">Lacks conserved residue(s) required for the propagation of feature annotation.</text>
</comment>
<accession>A0AAD9V9B2</accession>
<keyword evidence="10" id="KW-0449">Lipoprotein</keyword>
<dbReference type="FunFam" id="2.120.10.30:FF:000241">
    <property type="entry name" value="Low-density lipoprotein receptor-related protein 6"/>
    <property type="match status" value="3"/>
</dbReference>
<evidence type="ECO:0000256" key="2">
    <source>
        <dbReference type="ARBA" id="ARBA00022729"/>
    </source>
</evidence>
<keyword evidence="5" id="KW-0325">Glycoprotein</keyword>
<evidence type="ECO:0000256" key="5">
    <source>
        <dbReference type="ARBA" id="ARBA00023180"/>
    </source>
</evidence>
<feature type="repeat" description="LDL-receptor class B" evidence="7">
    <location>
        <begin position="666"/>
        <end position="708"/>
    </location>
</feature>
<dbReference type="PROSITE" id="PS50026">
    <property type="entry name" value="EGF_3"/>
    <property type="match status" value="1"/>
</dbReference>
<evidence type="ECO:0000256" key="6">
    <source>
        <dbReference type="PROSITE-ProRule" id="PRU00076"/>
    </source>
</evidence>
<feature type="region of interest" description="Disordered" evidence="8">
    <location>
        <begin position="1374"/>
        <end position="1396"/>
    </location>
</feature>
<dbReference type="CDD" id="cd00053">
    <property type="entry name" value="EGF"/>
    <property type="match status" value="3"/>
</dbReference>
<gene>
    <name evidence="10" type="ORF">P5673_010405</name>
</gene>
<feature type="domain" description="EGF-like" evidence="9">
    <location>
        <begin position="1110"/>
        <end position="1144"/>
    </location>
</feature>